<keyword evidence="1" id="KW-0560">Oxidoreductase</keyword>
<evidence type="ECO:0000259" key="2">
    <source>
        <dbReference type="Pfam" id="PF00248"/>
    </source>
</evidence>
<dbReference type="InterPro" id="IPR050523">
    <property type="entry name" value="AKR_Detox_Biosynth"/>
</dbReference>
<dbReference type="InterPro" id="IPR023210">
    <property type="entry name" value="NADP_OxRdtase_dom"/>
</dbReference>
<dbReference type="AlphaFoldDB" id="A0A6M0ILP1"/>
<feature type="domain" description="NADP-dependent oxidoreductase" evidence="2">
    <location>
        <begin position="15"/>
        <end position="319"/>
    </location>
</feature>
<dbReference type="GO" id="GO:0005829">
    <property type="term" value="C:cytosol"/>
    <property type="evidence" value="ECO:0007669"/>
    <property type="project" value="UniProtKB-ARBA"/>
</dbReference>
<name>A0A6M0ILP1_9BACT</name>
<dbReference type="CDD" id="cd19091">
    <property type="entry name" value="AKR_PsAKR"/>
    <property type="match status" value="1"/>
</dbReference>
<dbReference type="GO" id="GO:0016491">
    <property type="term" value="F:oxidoreductase activity"/>
    <property type="evidence" value="ECO:0007669"/>
    <property type="project" value="UniProtKB-KW"/>
</dbReference>
<dbReference type="Proteomes" id="UP000477386">
    <property type="component" value="Unassembled WGS sequence"/>
</dbReference>
<dbReference type="PANTHER" id="PTHR43364">
    <property type="entry name" value="NADH-SPECIFIC METHYLGLYOXAL REDUCTASE-RELATED"/>
    <property type="match status" value="1"/>
</dbReference>
<dbReference type="Pfam" id="PF00248">
    <property type="entry name" value="Aldo_ket_red"/>
    <property type="match status" value="1"/>
</dbReference>
<protein>
    <submittedName>
        <fullName evidence="3">Aldo/keto reductase</fullName>
    </submittedName>
</protein>
<evidence type="ECO:0000256" key="1">
    <source>
        <dbReference type="ARBA" id="ARBA00023002"/>
    </source>
</evidence>
<dbReference type="PANTHER" id="PTHR43364:SF18">
    <property type="entry name" value="OXIDOREDUCTASE"/>
    <property type="match status" value="1"/>
</dbReference>
<evidence type="ECO:0000313" key="4">
    <source>
        <dbReference type="Proteomes" id="UP000477386"/>
    </source>
</evidence>
<gene>
    <name evidence="3" type="ORF">GK091_19420</name>
</gene>
<dbReference type="RefSeq" id="WP_164041546.1">
    <property type="nucleotide sequence ID" value="NZ_JAAGNZ010000002.1"/>
</dbReference>
<comment type="caution">
    <text evidence="3">The sequence shown here is derived from an EMBL/GenBank/DDBJ whole genome shotgun (WGS) entry which is preliminary data.</text>
</comment>
<dbReference type="Gene3D" id="3.20.20.100">
    <property type="entry name" value="NADP-dependent oxidoreductase domain"/>
    <property type="match status" value="1"/>
</dbReference>
<sequence length="352" mass="39111">MNYNFLGNTGVLVSELCLGTMTFGGEGYWQAIGELKQDSVNELIKTAVDEGINFIDTANVYSFGQSETLLGQSIKDLGLSRNDLVIATKVRGRMGEGKNQVGLGRLQIMQQLDDSLKRLQMDHVDLYQIHGFDPSTPLEETMRGLEDVVRSGKVRYIGCSNLAAWQVMKANGIADKYGWSKFVSTQNYYSIAGRDLENELVPMVEDQHMGILPWSPLAGGFLSGKYTRDNKPEDGSRRLNFDFPPVDQEKAYDIIDVMQQIAEEHGVSVARIALAWVLTKPGVTSVIIGAKNTDQLIDNIKAAELSLTTEQLEKLDEISARPKPYPQWMIERQARDRLAPASFSPTQSAVTK</sequence>
<keyword evidence="4" id="KW-1185">Reference proteome</keyword>
<evidence type="ECO:0000313" key="3">
    <source>
        <dbReference type="EMBL" id="NEU69064.1"/>
    </source>
</evidence>
<dbReference type="InterPro" id="IPR036812">
    <property type="entry name" value="NAD(P)_OxRdtase_dom_sf"/>
</dbReference>
<proteinExistence type="predicted"/>
<dbReference type="FunFam" id="3.20.20.100:FF:000004">
    <property type="entry name" value="Oxidoreductase, aldo/keto reductase"/>
    <property type="match status" value="1"/>
</dbReference>
<dbReference type="SUPFAM" id="SSF51430">
    <property type="entry name" value="NAD(P)-linked oxidoreductase"/>
    <property type="match status" value="1"/>
</dbReference>
<reference evidence="3 4" key="1">
    <citation type="submission" date="2020-02" db="EMBL/GenBank/DDBJ databases">
        <title>Draft genome sequence of two Spirosoma agri KCTC 52727 and Spirosoma terrae KCTC 52035.</title>
        <authorList>
            <person name="Rojas J."/>
            <person name="Ambika Manirajan B."/>
            <person name="Ratering S."/>
            <person name="Suarez C."/>
            <person name="Schnell S."/>
        </authorList>
    </citation>
    <scope>NUCLEOTIDE SEQUENCE [LARGE SCALE GENOMIC DNA]</scope>
    <source>
        <strain evidence="3 4">KCTC 52727</strain>
    </source>
</reference>
<dbReference type="EMBL" id="JAAGNZ010000002">
    <property type="protein sequence ID" value="NEU69064.1"/>
    <property type="molecule type" value="Genomic_DNA"/>
</dbReference>
<accession>A0A6M0ILP1</accession>
<organism evidence="3 4">
    <name type="scientific">Spirosoma agri</name>
    <dbReference type="NCBI Taxonomy" id="1987381"/>
    <lineage>
        <taxon>Bacteria</taxon>
        <taxon>Pseudomonadati</taxon>
        <taxon>Bacteroidota</taxon>
        <taxon>Cytophagia</taxon>
        <taxon>Cytophagales</taxon>
        <taxon>Cytophagaceae</taxon>
        <taxon>Spirosoma</taxon>
    </lineage>
</organism>